<gene>
    <name evidence="10" type="ORF">MERR_LOCUS2499</name>
</gene>
<comment type="subcellular location">
    <subcellularLocation>
        <location evidence="1">Nucleus</location>
    </subcellularLocation>
</comment>
<feature type="domain" description="TF-B3" evidence="9">
    <location>
        <begin position="57"/>
        <end position="149"/>
    </location>
</feature>
<sequence>MKKEEEDYKKTFSHKLEPWRVISLSFLGFFLIVRALFSHLLKQGRINLFSLRQIHISSSLFFPVSTPTSLLQTIPLRFFSEHIEGRNKINTVKLKSDACEKSWKVKMEGRKLTVGWKDLADAHGYRVGDIIVFRHEGDMVFHVTGLGSSCCEIQYGQSSNGDNDSDSNEEESIRNLPKEENLKTEQESSSDQYCFVAHVTESNMRVDTLFLPHNFVSSYAKGSNKIVLMNERRRTWMLKLRFRESSRTFYLKDGWKSLCHENGLEPGDSVAFKLEINNAKTPLLCFSSSDTKSVSTKDSSKEKRKRSGESSQQVPSLSSSLSGSRFVTLTATLAGLKQSRLYLPVSFTRFNGLEKAGGKKITLLDKHGGEWPVNLGMQKRYTRMRLGSGSLEFLKAVDVKACESFVLELVWDNTTIPPNPMLKFCSKIKTSL</sequence>
<dbReference type="EMBL" id="CACVBM020000155">
    <property type="protein sequence ID" value="CAA7015264.1"/>
    <property type="molecule type" value="Genomic_DNA"/>
</dbReference>
<feature type="region of interest" description="Disordered" evidence="7">
    <location>
        <begin position="289"/>
        <end position="319"/>
    </location>
</feature>
<dbReference type="OrthoDB" id="1109907at2759"/>
<evidence type="ECO:0000256" key="8">
    <source>
        <dbReference type="SAM" id="Phobius"/>
    </source>
</evidence>
<dbReference type="GO" id="GO:0003677">
    <property type="term" value="F:DNA binding"/>
    <property type="evidence" value="ECO:0007669"/>
    <property type="project" value="UniProtKB-KW"/>
</dbReference>
<keyword evidence="5" id="KW-0804">Transcription</keyword>
<dbReference type="SUPFAM" id="SSF101936">
    <property type="entry name" value="DNA-binding pseudobarrel domain"/>
    <property type="match status" value="3"/>
</dbReference>
<reference evidence="10" key="1">
    <citation type="submission" date="2020-01" db="EMBL/GenBank/DDBJ databases">
        <authorList>
            <person name="Mishra B."/>
        </authorList>
    </citation>
    <scope>NUCLEOTIDE SEQUENCE [LARGE SCALE GENOMIC DNA]</scope>
</reference>
<keyword evidence="2" id="KW-0677">Repeat</keyword>
<evidence type="ECO:0000259" key="9">
    <source>
        <dbReference type="PROSITE" id="PS50863"/>
    </source>
</evidence>
<evidence type="ECO:0000256" key="7">
    <source>
        <dbReference type="SAM" id="MobiDB-lite"/>
    </source>
</evidence>
<feature type="region of interest" description="Disordered" evidence="7">
    <location>
        <begin position="157"/>
        <end position="187"/>
    </location>
</feature>
<feature type="domain" description="TF-B3" evidence="9">
    <location>
        <begin position="194"/>
        <end position="289"/>
    </location>
</feature>
<evidence type="ECO:0000256" key="2">
    <source>
        <dbReference type="ARBA" id="ARBA00022737"/>
    </source>
</evidence>
<dbReference type="Pfam" id="PF02362">
    <property type="entry name" value="B3"/>
    <property type="match status" value="3"/>
</dbReference>
<dbReference type="CDD" id="cd10017">
    <property type="entry name" value="B3_DNA"/>
    <property type="match status" value="3"/>
</dbReference>
<proteinExistence type="predicted"/>
<dbReference type="FunFam" id="2.40.330.10:FF:000009">
    <property type="entry name" value="Transcriptional factor B3 family protein"/>
    <property type="match status" value="1"/>
</dbReference>
<evidence type="ECO:0000313" key="10">
    <source>
        <dbReference type="EMBL" id="CAA7015264.1"/>
    </source>
</evidence>
<keyword evidence="4" id="KW-0238">DNA-binding</keyword>
<evidence type="ECO:0000313" key="11">
    <source>
        <dbReference type="Proteomes" id="UP000467841"/>
    </source>
</evidence>
<keyword evidence="8" id="KW-0472">Membrane</keyword>
<protein>
    <recommendedName>
        <fullName evidence="9">TF-B3 domain-containing protein</fullName>
    </recommendedName>
</protein>
<keyword evidence="6" id="KW-0539">Nucleus</keyword>
<dbReference type="InterPro" id="IPR039218">
    <property type="entry name" value="REM_fam"/>
</dbReference>
<dbReference type="Proteomes" id="UP000467841">
    <property type="component" value="Unassembled WGS sequence"/>
</dbReference>
<dbReference type="PANTHER" id="PTHR31674:SF96">
    <property type="entry name" value="B3 DOMAIN-CONTAINING PROTEIN REM-LIKE 3-RELATED"/>
    <property type="match status" value="1"/>
</dbReference>
<feature type="compositionally biased region" description="Low complexity" evidence="7">
    <location>
        <begin position="309"/>
        <end position="319"/>
    </location>
</feature>
<dbReference type="SMART" id="SM01019">
    <property type="entry name" value="B3"/>
    <property type="match status" value="3"/>
</dbReference>
<evidence type="ECO:0000256" key="6">
    <source>
        <dbReference type="ARBA" id="ARBA00023242"/>
    </source>
</evidence>
<feature type="transmembrane region" description="Helical" evidence="8">
    <location>
        <begin position="21"/>
        <end position="41"/>
    </location>
</feature>
<evidence type="ECO:0000256" key="4">
    <source>
        <dbReference type="ARBA" id="ARBA00023125"/>
    </source>
</evidence>
<feature type="domain" description="TF-B3" evidence="9">
    <location>
        <begin position="326"/>
        <end position="425"/>
    </location>
</feature>
<dbReference type="InterPro" id="IPR015300">
    <property type="entry name" value="DNA-bd_pseudobarrel_sf"/>
</dbReference>
<organism evidence="10 11">
    <name type="scientific">Microthlaspi erraticum</name>
    <dbReference type="NCBI Taxonomy" id="1685480"/>
    <lineage>
        <taxon>Eukaryota</taxon>
        <taxon>Viridiplantae</taxon>
        <taxon>Streptophyta</taxon>
        <taxon>Embryophyta</taxon>
        <taxon>Tracheophyta</taxon>
        <taxon>Spermatophyta</taxon>
        <taxon>Magnoliopsida</taxon>
        <taxon>eudicotyledons</taxon>
        <taxon>Gunneridae</taxon>
        <taxon>Pentapetalae</taxon>
        <taxon>rosids</taxon>
        <taxon>malvids</taxon>
        <taxon>Brassicales</taxon>
        <taxon>Brassicaceae</taxon>
        <taxon>Coluteocarpeae</taxon>
        <taxon>Microthlaspi</taxon>
    </lineage>
</organism>
<accession>A0A6D2HP03</accession>
<keyword evidence="11" id="KW-1185">Reference proteome</keyword>
<comment type="caution">
    <text evidence="10">The sequence shown here is derived from an EMBL/GenBank/DDBJ whole genome shotgun (WGS) entry which is preliminary data.</text>
</comment>
<dbReference type="PANTHER" id="PTHR31674">
    <property type="entry name" value="B3 DOMAIN-CONTAINING PROTEIN REM-LIKE 3-RELATED"/>
    <property type="match status" value="1"/>
</dbReference>
<evidence type="ECO:0000256" key="5">
    <source>
        <dbReference type="ARBA" id="ARBA00023163"/>
    </source>
</evidence>
<name>A0A6D2HP03_9BRAS</name>
<keyword evidence="3" id="KW-0805">Transcription regulation</keyword>
<dbReference type="PROSITE" id="PS50863">
    <property type="entry name" value="B3"/>
    <property type="match status" value="3"/>
</dbReference>
<dbReference type="AlphaFoldDB" id="A0A6D2HP03"/>
<dbReference type="InterPro" id="IPR003340">
    <property type="entry name" value="B3_DNA-bd"/>
</dbReference>
<evidence type="ECO:0000256" key="1">
    <source>
        <dbReference type="ARBA" id="ARBA00004123"/>
    </source>
</evidence>
<dbReference type="Gene3D" id="2.40.330.10">
    <property type="entry name" value="DNA-binding pseudobarrel domain"/>
    <property type="match status" value="3"/>
</dbReference>
<keyword evidence="8" id="KW-0812">Transmembrane</keyword>
<dbReference type="GO" id="GO:0005634">
    <property type="term" value="C:nucleus"/>
    <property type="evidence" value="ECO:0007669"/>
    <property type="project" value="UniProtKB-SubCell"/>
</dbReference>
<evidence type="ECO:0000256" key="3">
    <source>
        <dbReference type="ARBA" id="ARBA00023015"/>
    </source>
</evidence>
<keyword evidence="8" id="KW-1133">Transmembrane helix</keyword>
<feature type="compositionally biased region" description="Basic and acidic residues" evidence="7">
    <location>
        <begin position="171"/>
        <end position="186"/>
    </location>
</feature>